<evidence type="ECO:0000313" key="1">
    <source>
        <dbReference type="EMBL" id="CDW29729.1"/>
    </source>
</evidence>
<name>A0A0K2TUN5_LEPSM</name>
<feature type="non-terminal residue" evidence="1">
    <location>
        <position position="55"/>
    </location>
</feature>
<accession>A0A0K2TUN5</accession>
<organism evidence="1">
    <name type="scientific">Lepeophtheirus salmonis</name>
    <name type="common">Salmon louse</name>
    <name type="synonym">Caligus salmonis</name>
    <dbReference type="NCBI Taxonomy" id="72036"/>
    <lineage>
        <taxon>Eukaryota</taxon>
        <taxon>Metazoa</taxon>
        <taxon>Ecdysozoa</taxon>
        <taxon>Arthropoda</taxon>
        <taxon>Crustacea</taxon>
        <taxon>Multicrustacea</taxon>
        <taxon>Hexanauplia</taxon>
        <taxon>Copepoda</taxon>
        <taxon>Siphonostomatoida</taxon>
        <taxon>Caligidae</taxon>
        <taxon>Lepeophtheirus</taxon>
    </lineage>
</organism>
<reference evidence="1" key="1">
    <citation type="submission" date="2014-05" db="EMBL/GenBank/DDBJ databases">
        <authorList>
            <person name="Chronopoulou M."/>
        </authorList>
    </citation>
    <scope>NUCLEOTIDE SEQUENCE</scope>
    <source>
        <tissue evidence="1">Whole organism</tissue>
    </source>
</reference>
<dbReference type="EMBL" id="HACA01012368">
    <property type="protein sequence ID" value="CDW29729.1"/>
    <property type="molecule type" value="Transcribed_RNA"/>
</dbReference>
<protein>
    <submittedName>
        <fullName evidence="1">Uncharacterized protein</fullName>
    </submittedName>
</protein>
<sequence>RNFTWVFVQRTDYTGIHNCQISDVYVQDCAFIALARTGTDKVEPRLQYIAQLCFS</sequence>
<proteinExistence type="predicted"/>
<dbReference type="AlphaFoldDB" id="A0A0K2TUN5"/>
<feature type="non-terminal residue" evidence="1">
    <location>
        <position position="1"/>
    </location>
</feature>